<organism evidence="10 11">
    <name type="scientific">Paralvinella palmiformis</name>
    <dbReference type="NCBI Taxonomy" id="53620"/>
    <lineage>
        <taxon>Eukaryota</taxon>
        <taxon>Metazoa</taxon>
        <taxon>Spiralia</taxon>
        <taxon>Lophotrochozoa</taxon>
        <taxon>Annelida</taxon>
        <taxon>Polychaeta</taxon>
        <taxon>Sedentaria</taxon>
        <taxon>Canalipalpata</taxon>
        <taxon>Terebellida</taxon>
        <taxon>Terebelliformia</taxon>
        <taxon>Alvinellidae</taxon>
        <taxon>Paralvinella</taxon>
    </lineage>
</organism>
<keyword evidence="5" id="KW-0464">Manganese</keyword>
<dbReference type="GO" id="GO:0070006">
    <property type="term" value="F:metalloaminopeptidase activity"/>
    <property type="evidence" value="ECO:0007669"/>
    <property type="project" value="InterPro"/>
</dbReference>
<gene>
    <name evidence="10" type="ORF">LSH36_39g01016</name>
</gene>
<proteinExistence type="inferred from homology"/>
<evidence type="ECO:0000256" key="3">
    <source>
        <dbReference type="ARBA" id="ARBA00022723"/>
    </source>
</evidence>
<dbReference type="GO" id="GO:0005737">
    <property type="term" value="C:cytoplasm"/>
    <property type="evidence" value="ECO:0007669"/>
    <property type="project" value="UniProtKB-ARBA"/>
</dbReference>
<reference evidence="10" key="1">
    <citation type="journal article" date="2023" name="Mol. Biol. Evol.">
        <title>Third-Generation Sequencing Reveals the Adaptive Role of the Epigenome in Three Deep-Sea Polychaetes.</title>
        <authorList>
            <person name="Perez M."/>
            <person name="Aroh O."/>
            <person name="Sun Y."/>
            <person name="Lan Y."/>
            <person name="Juniper S.K."/>
            <person name="Young C.R."/>
            <person name="Angers B."/>
            <person name="Qian P.Y."/>
        </authorList>
    </citation>
    <scope>NUCLEOTIDE SEQUENCE</scope>
    <source>
        <strain evidence="10">P08H-3</strain>
    </source>
</reference>
<evidence type="ECO:0000256" key="2">
    <source>
        <dbReference type="ARBA" id="ARBA00008766"/>
    </source>
</evidence>
<dbReference type="PROSITE" id="PS00491">
    <property type="entry name" value="PROLINE_PEPTIDASE"/>
    <property type="match status" value="1"/>
</dbReference>
<dbReference type="Pfam" id="PF00557">
    <property type="entry name" value="Peptidase_M24"/>
    <property type="match status" value="1"/>
</dbReference>
<keyword evidence="11" id="KW-1185">Reference proteome</keyword>
<keyword evidence="4" id="KW-0378">Hydrolase</keyword>
<sequence>MKKTTNLLQKLRTLMKTCPELSDPLHAYIIPSGDPHMSSPKYASATSPSSTNYKNYIPTCTAIVTENKAAMWTDGRYFLQAESQMDSNWTLMKDGLPDSVTQADWLCKELPSGGRVGVDPMLISAAAWKPLSEQLDNDGHSLVPVVVNLVDEIWEEQPHRPANPIIVQSMEFSGCSWQDKVMALREKISEKNCSMVVFTALDEIAWLFNLRGSDIDFNPVFFSYALVTMDMVYLFLDKKQQTAKVKDHLNVNNPGSEVPVKLLPYENIRETLTKLVEKQQKKIMVCDKVTNQALCGLIPKRKKLVHITPVAEMKAIKNPVELQGMINAHVRDAVALCEYLCWLEKEVPVGNVTEISGSDKLEELRRQQEHFVSLSFDTISASGGNGSIIHYKSNSETNRPITTDLIYLVDSGAQYRDGTTDVTRTVHFGTPTAFEKECFTRVLKGHIELCSMVFPNGVKGSRLDSMARVALWRAGLDYLHGTGHGVGSFLNVHEGYCNIGYRGFPDEVTLKEGMVLSDEPGYYEDGKFGIRIESLVIIKKADTKITWLNDFHIKCREVTGEALKDQGKMETYNWLLKETQPIC</sequence>
<evidence type="ECO:0000259" key="8">
    <source>
        <dbReference type="Pfam" id="PF01321"/>
    </source>
</evidence>
<feature type="domain" description="Peptidase M24" evidence="7">
    <location>
        <begin position="324"/>
        <end position="539"/>
    </location>
</feature>
<dbReference type="InterPro" id="IPR029149">
    <property type="entry name" value="Creatin/AminoP/Spt16_N"/>
</dbReference>
<evidence type="ECO:0000256" key="4">
    <source>
        <dbReference type="ARBA" id="ARBA00022801"/>
    </source>
</evidence>
<dbReference type="InterPro" id="IPR033740">
    <property type="entry name" value="Pept_M24B"/>
</dbReference>
<feature type="domain" description="Peptidase M24 C-terminal" evidence="9">
    <location>
        <begin position="544"/>
        <end position="582"/>
    </location>
</feature>
<feature type="domain" description="Creatinase N-terminal" evidence="8">
    <location>
        <begin position="61"/>
        <end position="145"/>
    </location>
</feature>
<evidence type="ECO:0000256" key="6">
    <source>
        <dbReference type="RuleBase" id="RU000590"/>
    </source>
</evidence>
<accession>A0AAD9NF93</accession>
<comment type="caution">
    <text evidence="10">The sequence shown here is derived from an EMBL/GenBank/DDBJ whole genome shotgun (WGS) entry which is preliminary data.</text>
</comment>
<evidence type="ECO:0000256" key="1">
    <source>
        <dbReference type="ARBA" id="ARBA00001936"/>
    </source>
</evidence>
<dbReference type="Gene3D" id="3.40.350.10">
    <property type="entry name" value="Creatinase/prolidase N-terminal domain"/>
    <property type="match status" value="2"/>
</dbReference>
<comment type="cofactor">
    <cofactor evidence="1">
        <name>Mn(2+)</name>
        <dbReference type="ChEBI" id="CHEBI:29035"/>
    </cofactor>
</comment>
<evidence type="ECO:0000256" key="5">
    <source>
        <dbReference type="ARBA" id="ARBA00023211"/>
    </source>
</evidence>
<dbReference type="Pfam" id="PF16188">
    <property type="entry name" value="Peptidase_M24_C"/>
    <property type="match status" value="1"/>
</dbReference>
<evidence type="ECO:0000313" key="11">
    <source>
        <dbReference type="Proteomes" id="UP001208570"/>
    </source>
</evidence>
<dbReference type="InterPro" id="IPR001131">
    <property type="entry name" value="Peptidase_M24B_aminopep-P_CS"/>
</dbReference>
<dbReference type="CDD" id="cd01085">
    <property type="entry name" value="APP"/>
    <property type="match status" value="1"/>
</dbReference>
<dbReference type="EMBL" id="JAODUP010000039">
    <property type="protein sequence ID" value="KAK2166403.1"/>
    <property type="molecule type" value="Genomic_DNA"/>
</dbReference>
<dbReference type="InterPro" id="IPR032416">
    <property type="entry name" value="Peptidase_M24_C"/>
</dbReference>
<evidence type="ECO:0008006" key="12">
    <source>
        <dbReference type="Google" id="ProtNLM"/>
    </source>
</evidence>
<dbReference type="Pfam" id="PF16189">
    <property type="entry name" value="Creatinase_N_2"/>
    <property type="match status" value="1"/>
</dbReference>
<dbReference type="InterPro" id="IPR050422">
    <property type="entry name" value="X-Pro_aminopeptidase_P"/>
</dbReference>
<dbReference type="InterPro" id="IPR000994">
    <property type="entry name" value="Pept_M24"/>
</dbReference>
<dbReference type="AlphaFoldDB" id="A0AAD9NF93"/>
<dbReference type="PANTHER" id="PTHR43763:SF6">
    <property type="entry name" value="XAA-PRO AMINOPEPTIDASE 1"/>
    <property type="match status" value="1"/>
</dbReference>
<protein>
    <recommendedName>
        <fullName evidence="12">Xaa-Pro aminopeptidase 1</fullName>
    </recommendedName>
</protein>
<dbReference type="PANTHER" id="PTHR43763">
    <property type="entry name" value="XAA-PRO AMINOPEPTIDASE 1"/>
    <property type="match status" value="1"/>
</dbReference>
<dbReference type="InterPro" id="IPR000587">
    <property type="entry name" value="Creatinase_N"/>
</dbReference>
<keyword evidence="3 6" id="KW-0479">Metal-binding</keyword>
<evidence type="ECO:0000259" key="7">
    <source>
        <dbReference type="Pfam" id="PF00557"/>
    </source>
</evidence>
<evidence type="ECO:0000259" key="9">
    <source>
        <dbReference type="Pfam" id="PF16188"/>
    </source>
</evidence>
<name>A0AAD9NF93_9ANNE</name>
<dbReference type="GO" id="GO:0046872">
    <property type="term" value="F:metal ion binding"/>
    <property type="evidence" value="ECO:0007669"/>
    <property type="project" value="UniProtKB-KW"/>
</dbReference>
<dbReference type="FunFam" id="3.90.230.10:FF:000007">
    <property type="entry name" value="Xaa-Pro aminopeptidase P"/>
    <property type="match status" value="1"/>
</dbReference>
<dbReference type="Pfam" id="PF01321">
    <property type="entry name" value="Creatinase_N"/>
    <property type="match status" value="1"/>
</dbReference>
<comment type="similarity">
    <text evidence="2 6">Belongs to the peptidase M24B family.</text>
</comment>
<dbReference type="SUPFAM" id="SSF55920">
    <property type="entry name" value="Creatinase/aminopeptidase"/>
    <property type="match status" value="1"/>
</dbReference>
<dbReference type="InterPro" id="IPR036005">
    <property type="entry name" value="Creatinase/aminopeptidase-like"/>
</dbReference>
<dbReference type="Proteomes" id="UP001208570">
    <property type="component" value="Unassembled WGS sequence"/>
</dbReference>
<dbReference type="Gene3D" id="3.90.230.10">
    <property type="entry name" value="Creatinase/methionine aminopeptidase superfamily"/>
    <property type="match status" value="1"/>
</dbReference>
<evidence type="ECO:0000313" key="10">
    <source>
        <dbReference type="EMBL" id="KAK2166403.1"/>
    </source>
</evidence>